<keyword evidence="1" id="KW-0812">Transmembrane</keyword>
<reference evidence="2 3" key="1">
    <citation type="submission" date="2022-06" db="EMBL/GenBank/DDBJ databases">
        <title>Mycolicibacterium sp. CAU 1645 isolated from seawater.</title>
        <authorList>
            <person name="Kim W."/>
        </authorList>
    </citation>
    <scope>NUCLEOTIDE SEQUENCE [LARGE SCALE GENOMIC DNA]</scope>
    <source>
        <strain evidence="2 3">CAU 1645</strain>
    </source>
</reference>
<evidence type="ECO:0000256" key="1">
    <source>
        <dbReference type="SAM" id="Phobius"/>
    </source>
</evidence>
<feature type="transmembrane region" description="Helical" evidence="1">
    <location>
        <begin position="46"/>
        <end position="64"/>
    </location>
</feature>
<proteinExistence type="predicted"/>
<feature type="transmembrane region" description="Helical" evidence="1">
    <location>
        <begin position="12"/>
        <end position="34"/>
    </location>
</feature>
<keyword evidence="3" id="KW-1185">Reference proteome</keyword>
<keyword evidence="1" id="KW-1133">Transmembrane helix</keyword>
<evidence type="ECO:0000313" key="2">
    <source>
        <dbReference type="EMBL" id="MCP9273947.1"/>
    </source>
</evidence>
<name>A0ABT1M679_9MYCO</name>
<dbReference type="EMBL" id="JANDBD010000007">
    <property type="protein sequence ID" value="MCP9273947.1"/>
    <property type="molecule type" value="Genomic_DNA"/>
</dbReference>
<keyword evidence="1" id="KW-0472">Membrane</keyword>
<gene>
    <name evidence="2" type="ORF">NM203_17295</name>
</gene>
<organism evidence="2 3">
    <name type="scientific">Mycolicibacterium arenosum</name>
    <dbReference type="NCBI Taxonomy" id="2952157"/>
    <lineage>
        <taxon>Bacteria</taxon>
        <taxon>Bacillati</taxon>
        <taxon>Actinomycetota</taxon>
        <taxon>Actinomycetes</taxon>
        <taxon>Mycobacteriales</taxon>
        <taxon>Mycobacteriaceae</taxon>
        <taxon>Mycolicibacterium</taxon>
    </lineage>
</organism>
<protein>
    <submittedName>
        <fullName evidence="2">TIGR02206 family membrane protein</fullName>
    </submittedName>
</protein>
<sequence>MDTLAASQEFVAFGTSHLITLGVFVVGAVALVVVGRRQTEEQAHRFSRAMALVILAAVAIAMAYKLVDPDINEVMPLQLCDVAELTAAYALWSRKQWAFALVFFWGLVLSSQALITPDVGGPDFPAHGFMTFMGLHLLVVWTPIYLAWGRGMRPDWSSYRFAVKATLTWAAVTFTFNVLAGTNYGYLNRKPEAASLMDVLGPWPVYPIVEILVVSGVWALMTLASQRGRREIEVTPAQPVAAAA</sequence>
<feature type="transmembrane region" description="Helical" evidence="1">
    <location>
        <begin position="97"/>
        <end position="115"/>
    </location>
</feature>
<dbReference type="Pfam" id="PF14808">
    <property type="entry name" value="TMEM164"/>
    <property type="match status" value="1"/>
</dbReference>
<feature type="transmembrane region" description="Helical" evidence="1">
    <location>
        <begin position="76"/>
        <end position="92"/>
    </location>
</feature>
<evidence type="ECO:0000313" key="3">
    <source>
        <dbReference type="Proteomes" id="UP001651690"/>
    </source>
</evidence>
<accession>A0ABT1M679</accession>
<comment type="caution">
    <text evidence="2">The sequence shown here is derived from an EMBL/GenBank/DDBJ whole genome shotgun (WGS) entry which is preliminary data.</text>
</comment>
<dbReference type="NCBIfam" id="TIGR02206">
    <property type="entry name" value="intg_mem_TP0381"/>
    <property type="match status" value="1"/>
</dbReference>
<feature type="transmembrane region" description="Helical" evidence="1">
    <location>
        <begin position="161"/>
        <end position="185"/>
    </location>
</feature>
<dbReference type="RefSeq" id="WP_255061285.1">
    <property type="nucleotide sequence ID" value="NZ_JANDBD010000007.1"/>
</dbReference>
<dbReference type="InterPro" id="IPR011737">
    <property type="entry name" value="CHP02206_TP0381"/>
</dbReference>
<feature type="transmembrane region" description="Helical" evidence="1">
    <location>
        <begin position="127"/>
        <end position="149"/>
    </location>
</feature>
<feature type="transmembrane region" description="Helical" evidence="1">
    <location>
        <begin position="205"/>
        <end position="224"/>
    </location>
</feature>
<dbReference type="Proteomes" id="UP001651690">
    <property type="component" value="Unassembled WGS sequence"/>
</dbReference>